<organism evidence="7 8">
    <name type="scientific">Phycicoccus duodecadis</name>
    <dbReference type="NCBI Taxonomy" id="173053"/>
    <lineage>
        <taxon>Bacteria</taxon>
        <taxon>Bacillati</taxon>
        <taxon>Actinomycetota</taxon>
        <taxon>Actinomycetes</taxon>
        <taxon>Micrococcales</taxon>
        <taxon>Intrasporangiaceae</taxon>
        <taxon>Phycicoccus</taxon>
    </lineage>
</organism>
<keyword evidence="8" id="KW-1185">Reference proteome</keyword>
<dbReference type="InterPro" id="IPR001547">
    <property type="entry name" value="Glyco_hydro_5"/>
</dbReference>
<proteinExistence type="inferred from homology"/>
<protein>
    <submittedName>
        <fullName evidence="7">Cellulase (Glycosyl hydrolase family 5)</fullName>
    </submittedName>
</protein>
<dbReference type="AlphaFoldDB" id="A0A2N3YH50"/>
<dbReference type="Pfam" id="PF00150">
    <property type="entry name" value="Cellulase"/>
    <property type="match status" value="1"/>
</dbReference>
<dbReference type="OrthoDB" id="9776971at2"/>
<keyword evidence="5" id="KW-0732">Signal</keyword>
<keyword evidence="1 3" id="KW-0378">Hydrolase</keyword>
<name>A0A2N3YH50_9MICO</name>
<comment type="caution">
    <text evidence="7">The sequence shown here is derived from an EMBL/GenBank/DDBJ whole genome shotgun (WGS) entry which is preliminary data.</text>
</comment>
<dbReference type="RefSeq" id="WP_101394777.1">
    <property type="nucleotide sequence ID" value="NZ_PJNE01000001.1"/>
</dbReference>
<feature type="region of interest" description="Disordered" evidence="4">
    <location>
        <begin position="40"/>
        <end position="64"/>
    </location>
</feature>
<keyword evidence="2 3" id="KW-0326">Glycosidase</keyword>
<dbReference type="Gene3D" id="3.20.20.80">
    <property type="entry name" value="Glycosidases"/>
    <property type="match status" value="1"/>
</dbReference>
<evidence type="ECO:0000256" key="3">
    <source>
        <dbReference type="RuleBase" id="RU361153"/>
    </source>
</evidence>
<feature type="domain" description="Glycoside hydrolase family 5" evidence="6">
    <location>
        <begin position="84"/>
        <end position="327"/>
    </location>
</feature>
<evidence type="ECO:0000256" key="4">
    <source>
        <dbReference type="SAM" id="MobiDB-lite"/>
    </source>
</evidence>
<evidence type="ECO:0000256" key="1">
    <source>
        <dbReference type="ARBA" id="ARBA00022801"/>
    </source>
</evidence>
<dbReference type="GO" id="GO:0004553">
    <property type="term" value="F:hydrolase activity, hydrolyzing O-glycosyl compounds"/>
    <property type="evidence" value="ECO:0007669"/>
    <property type="project" value="InterPro"/>
</dbReference>
<dbReference type="InterPro" id="IPR051923">
    <property type="entry name" value="Glycosyl_Hydrolase_39"/>
</dbReference>
<dbReference type="PANTHER" id="PTHR12631:SF10">
    <property type="entry name" value="BETA-XYLOSIDASE-LIKE PROTEIN-RELATED"/>
    <property type="match status" value="1"/>
</dbReference>
<dbReference type="GO" id="GO:0000272">
    <property type="term" value="P:polysaccharide catabolic process"/>
    <property type="evidence" value="ECO:0007669"/>
    <property type="project" value="InterPro"/>
</dbReference>
<dbReference type="EMBL" id="PJNE01000001">
    <property type="protein sequence ID" value="PKW26163.1"/>
    <property type="molecule type" value="Genomic_DNA"/>
</dbReference>
<comment type="similarity">
    <text evidence="3">Belongs to the glycosyl hydrolase 5 (cellulase A) family.</text>
</comment>
<gene>
    <name evidence="7" type="ORF">ATL31_0969</name>
</gene>
<sequence>MKAITWLAATLSCCLLLALGAAPTSARPISDNARKYLSRTATTTAKPAPTTTTTPSTTTPVPNTLPTTTRTARLASGVQYTAMWQGVTDADQKSMAAAIAQSGSRWARLDVAWATLQPTGPGSYDLGWGVPMVDRAVANATDAGLDVLLTLYWAPEWATVGTGKAAHPDPAAYARAAQWVAARYKGKVKAIEVWNEQNGARFWNPADPVAYTRLLQAAYPAIKAGNPDTLVVMGGLEYSDTAFLQQMYDAGVKGSYDVNAFHPYPAIADQSPLAPWDGTKWTVANMKTYMDVMARNGDTTPVWLTELGWSTHTNWTGVENWNRGVSDAVQADYLTQMYTLVNSQYPQVTALFWYTVRDTALGNVQQDHYGLVRTDWSRKPAFAALQAANLALSLP</sequence>
<feature type="signal peptide" evidence="5">
    <location>
        <begin position="1"/>
        <end position="26"/>
    </location>
</feature>
<evidence type="ECO:0000256" key="5">
    <source>
        <dbReference type="SAM" id="SignalP"/>
    </source>
</evidence>
<evidence type="ECO:0000313" key="7">
    <source>
        <dbReference type="EMBL" id="PKW26163.1"/>
    </source>
</evidence>
<dbReference type="PANTHER" id="PTHR12631">
    <property type="entry name" value="ALPHA-L-IDURONIDASE"/>
    <property type="match status" value="1"/>
</dbReference>
<evidence type="ECO:0000259" key="6">
    <source>
        <dbReference type="Pfam" id="PF00150"/>
    </source>
</evidence>
<evidence type="ECO:0000313" key="8">
    <source>
        <dbReference type="Proteomes" id="UP000233781"/>
    </source>
</evidence>
<dbReference type="SUPFAM" id="SSF51445">
    <property type="entry name" value="(Trans)glycosidases"/>
    <property type="match status" value="1"/>
</dbReference>
<dbReference type="Proteomes" id="UP000233781">
    <property type="component" value="Unassembled WGS sequence"/>
</dbReference>
<accession>A0A2N3YH50</accession>
<feature type="chain" id="PRO_5014684888" evidence="5">
    <location>
        <begin position="27"/>
        <end position="395"/>
    </location>
</feature>
<evidence type="ECO:0000256" key="2">
    <source>
        <dbReference type="ARBA" id="ARBA00023295"/>
    </source>
</evidence>
<reference evidence="7 8" key="1">
    <citation type="submission" date="2017-12" db="EMBL/GenBank/DDBJ databases">
        <title>Sequencing the genomes of 1000 Actinobacteria strains.</title>
        <authorList>
            <person name="Klenk H.-P."/>
        </authorList>
    </citation>
    <scope>NUCLEOTIDE SEQUENCE [LARGE SCALE GENOMIC DNA]</scope>
    <source>
        <strain evidence="7 8">DSM 12806</strain>
    </source>
</reference>
<dbReference type="InterPro" id="IPR017853">
    <property type="entry name" value="GH"/>
</dbReference>